<evidence type="ECO:0000313" key="3">
    <source>
        <dbReference type="EMBL" id="KAK4359305.1"/>
    </source>
</evidence>
<accession>A0AAE1VG77</accession>
<organism evidence="3 4">
    <name type="scientific">Anisodus tanguticus</name>
    <dbReference type="NCBI Taxonomy" id="243964"/>
    <lineage>
        <taxon>Eukaryota</taxon>
        <taxon>Viridiplantae</taxon>
        <taxon>Streptophyta</taxon>
        <taxon>Embryophyta</taxon>
        <taxon>Tracheophyta</taxon>
        <taxon>Spermatophyta</taxon>
        <taxon>Magnoliopsida</taxon>
        <taxon>eudicotyledons</taxon>
        <taxon>Gunneridae</taxon>
        <taxon>Pentapetalae</taxon>
        <taxon>asterids</taxon>
        <taxon>lamiids</taxon>
        <taxon>Solanales</taxon>
        <taxon>Solanaceae</taxon>
        <taxon>Solanoideae</taxon>
        <taxon>Hyoscyameae</taxon>
        <taxon>Anisodus</taxon>
    </lineage>
</organism>
<feature type="signal peptide" evidence="1">
    <location>
        <begin position="1"/>
        <end position="26"/>
    </location>
</feature>
<dbReference type="PANTHER" id="PTHR28650">
    <property type="entry name" value="PHOSPHATIDYLINOSITOL-GLYCAN BIOSYNTHESIS CLASS X PROTEIN"/>
    <property type="match status" value="1"/>
</dbReference>
<reference evidence="3" key="1">
    <citation type="submission" date="2023-12" db="EMBL/GenBank/DDBJ databases">
        <title>Genome assembly of Anisodus tanguticus.</title>
        <authorList>
            <person name="Wang Y.-J."/>
        </authorList>
    </citation>
    <scope>NUCLEOTIDE SEQUENCE</scope>
    <source>
        <strain evidence="3">KB-2021</strain>
        <tissue evidence="3">Leaf</tissue>
    </source>
</reference>
<sequence length="228" mass="24757">MKLHDLLPQCLAVIFTVILIARISSCLDTEVLNEVSERVDKQSPDVQLFLDTCSSGVSNVLTQNCPCTLCNIKFAPKLSALHRKLIGEGSHQRLSSSLRLKMSSESTSGPPKFCERGVFRDAAVFGDTNLELPSFLSNRSLVEVHLEVGSNLTSQQKDELEIHMDTSSTCTLSEGYAANIVAHLLDECSQCANHNGFVDEQSAATILGILPFGSVVDACVDKLRDSLS</sequence>
<dbReference type="InterPro" id="IPR040039">
    <property type="entry name" value="PIGX"/>
</dbReference>
<dbReference type="EMBL" id="JAVYJV010000011">
    <property type="protein sequence ID" value="KAK4359304.1"/>
    <property type="molecule type" value="Genomic_DNA"/>
</dbReference>
<dbReference type="Proteomes" id="UP001291623">
    <property type="component" value="Unassembled WGS sequence"/>
</dbReference>
<feature type="chain" id="PRO_5042443001" evidence="1">
    <location>
        <begin position="27"/>
        <end position="228"/>
    </location>
</feature>
<gene>
    <name evidence="2" type="ORF">RND71_021533</name>
    <name evidence="3" type="ORF">RND71_021534</name>
</gene>
<name>A0AAE1VG77_9SOLA</name>
<comment type="caution">
    <text evidence="3">The sequence shown here is derived from an EMBL/GenBank/DDBJ whole genome shotgun (WGS) entry which is preliminary data.</text>
</comment>
<evidence type="ECO:0000313" key="4">
    <source>
        <dbReference type="Proteomes" id="UP001291623"/>
    </source>
</evidence>
<keyword evidence="1" id="KW-0732">Signal</keyword>
<dbReference type="EMBL" id="JAVYJV010000011">
    <property type="protein sequence ID" value="KAK4359305.1"/>
    <property type="molecule type" value="Genomic_DNA"/>
</dbReference>
<dbReference type="GO" id="GO:0006506">
    <property type="term" value="P:GPI anchor biosynthetic process"/>
    <property type="evidence" value="ECO:0007669"/>
    <property type="project" value="InterPro"/>
</dbReference>
<evidence type="ECO:0000313" key="2">
    <source>
        <dbReference type="EMBL" id="KAK4359304.1"/>
    </source>
</evidence>
<proteinExistence type="predicted"/>
<evidence type="ECO:0000256" key="1">
    <source>
        <dbReference type="SAM" id="SignalP"/>
    </source>
</evidence>
<dbReference type="AlphaFoldDB" id="A0AAE1VG77"/>
<dbReference type="GO" id="GO:0016020">
    <property type="term" value="C:membrane"/>
    <property type="evidence" value="ECO:0007669"/>
    <property type="project" value="GOC"/>
</dbReference>
<keyword evidence="4" id="KW-1185">Reference proteome</keyword>
<protein>
    <submittedName>
        <fullName evidence="3">Uncharacterized protein</fullName>
    </submittedName>
</protein>
<dbReference type="PANTHER" id="PTHR28650:SF1">
    <property type="entry name" value="PHOSPHATIDYLINOSITOL-GLYCAN BIOSYNTHESIS CLASS X PROTEIN"/>
    <property type="match status" value="1"/>
</dbReference>